<dbReference type="AlphaFoldDB" id="V5BNQ0"/>
<evidence type="ECO:0000259" key="2">
    <source>
        <dbReference type="Pfam" id="PF13085"/>
    </source>
</evidence>
<dbReference type="InterPro" id="IPR025192">
    <property type="entry name" value="Succ_DH/fum_Rdtase_N"/>
</dbReference>
<dbReference type="EMBL" id="AYLP01000049">
    <property type="protein sequence ID" value="ESS66183.1"/>
    <property type="molecule type" value="Genomic_DNA"/>
</dbReference>
<dbReference type="InterPro" id="IPR050573">
    <property type="entry name" value="SDH/FRD_Iron-Sulfur"/>
</dbReference>
<name>V5BNQ0_TRYCR</name>
<keyword evidence="1" id="KW-0812">Transmembrane</keyword>
<dbReference type="InterPro" id="IPR012675">
    <property type="entry name" value="Beta-grasp_dom_sf"/>
</dbReference>
<sequence>MLWVWRGEFAQNSGKHMSFIKRRLTCLFSLFSCCCWWCNMNICALLFLSYFCDGKGSHARVHIRAQTPTQGTSFFTSAIVATKRNRLGQGHKYRMLRKITTPYKISVRRTTSTAPEATSKKAILRLIRFDPTTNRQRIESYEYDKQHEYMVLDLITAVKAHQDPTLAFRASCCEGVCGSCAMNINGINSLACITFSQQVTTVGPLPNFPVIKDFVVDLRHFFRQYAQIRPFVRNTNLDRSRVENIIERYDTIRKVIYGVSPHGIHTDSDVPRGGNVETEVVGLLRLLDAISEAGNVTHLVSTLEELEAKGVQFDQAKVKELIETTLRKHGERTK</sequence>
<dbReference type="InterPro" id="IPR036010">
    <property type="entry name" value="2Fe-2S_ferredoxin-like_sf"/>
</dbReference>
<dbReference type="PANTHER" id="PTHR11921:SF29">
    <property type="entry name" value="SUCCINATE DEHYDROGENASE [UBIQUINONE] IRON-SULFUR SUBUNIT, MITOCHONDRIAL"/>
    <property type="match status" value="1"/>
</dbReference>
<gene>
    <name evidence="3" type="ORF">TCDM_05189</name>
</gene>
<dbReference type="PANTHER" id="PTHR11921">
    <property type="entry name" value="SUCCINATE DEHYDROGENASE IRON-SULFUR PROTEIN"/>
    <property type="match status" value="1"/>
</dbReference>
<organism evidence="3 4">
    <name type="scientific">Trypanosoma cruzi Dm28c</name>
    <dbReference type="NCBI Taxonomy" id="1416333"/>
    <lineage>
        <taxon>Eukaryota</taxon>
        <taxon>Discoba</taxon>
        <taxon>Euglenozoa</taxon>
        <taxon>Kinetoplastea</taxon>
        <taxon>Metakinetoplastina</taxon>
        <taxon>Trypanosomatida</taxon>
        <taxon>Trypanosomatidae</taxon>
        <taxon>Trypanosoma</taxon>
        <taxon>Schizotrypanum</taxon>
    </lineage>
</organism>
<dbReference type="VEuPathDB" id="TriTrypDB:TCDM_05189"/>
<dbReference type="OrthoDB" id="1696654at2759"/>
<dbReference type="InterPro" id="IPR004489">
    <property type="entry name" value="Succ_DH/fum_Rdtase_Fe-S"/>
</dbReference>
<reference evidence="3 4" key="1">
    <citation type="journal article" date="2014" name="Genome Announc.">
        <title>Trypanosoma cruzi Clone Dm28c Draft Genome Sequence.</title>
        <authorList>
            <person name="Grisard E.C."/>
            <person name="Teixeira S.M."/>
            <person name="de Almeida L.G."/>
            <person name="Stoco P.H."/>
            <person name="Gerber A.L."/>
            <person name="Talavera-Lopez C."/>
            <person name="Lima O.C."/>
            <person name="Andersson B."/>
            <person name="de Vasconcelos A.T."/>
        </authorList>
    </citation>
    <scope>NUCLEOTIDE SEQUENCE [LARGE SCALE GENOMIC DNA]</scope>
    <source>
        <strain evidence="3 4">Dm28c</strain>
    </source>
</reference>
<keyword evidence="1" id="KW-1133">Transmembrane helix</keyword>
<dbReference type="GO" id="GO:0009055">
    <property type="term" value="F:electron transfer activity"/>
    <property type="evidence" value="ECO:0007669"/>
    <property type="project" value="InterPro"/>
</dbReference>
<dbReference type="Pfam" id="PF13085">
    <property type="entry name" value="Fer2_3"/>
    <property type="match status" value="1"/>
</dbReference>
<dbReference type="Proteomes" id="UP000017861">
    <property type="component" value="Unassembled WGS sequence"/>
</dbReference>
<dbReference type="SUPFAM" id="SSF54292">
    <property type="entry name" value="2Fe-2S ferredoxin-like"/>
    <property type="match status" value="1"/>
</dbReference>
<feature type="domain" description="Succinate dehydogenase/fumarate reductase N-terminal" evidence="2">
    <location>
        <begin position="124"/>
        <end position="222"/>
    </location>
</feature>
<feature type="transmembrane region" description="Helical" evidence="1">
    <location>
        <begin position="24"/>
        <end position="51"/>
    </location>
</feature>
<evidence type="ECO:0000256" key="1">
    <source>
        <dbReference type="SAM" id="Phobius"/>
    </source>
</evidence>
<dbReference type="GO" id="GO:0022904">
    <property type="term" value="P:respiratory electron transport chain"/>
    <property type="evidence" value="ECO:0007669"/>
    <property type="project" value="TreeGrafter"/>
</dbReference>
<evidence type="ECO:0000313" key="3">
    <source>
        <dbReference type="EMBL" id="ESS66183.1"/>
    </source>
</evidence>
<dbReference type="GO" id="GO:0016491">
    <property type="term" value="F:oxidoreductase activity"/>
    <property type="evidence" value="ECO:0007669"/>
    <property type="project" value="InterPro"/>
</dbReference>
<proteinExistence type="predicted"/>
<accession>V5BNQ0</accession>
<dbReference type="GO" id="GO:0006099">
    <property type="term" value="P:tricarboxylic acid cycle"/>
    <property type="evidence" value="ECO:0007669"/>
    <property type="project" value="InterPro"/>
</dbReference>
<dbReference type="FunFam" id="3.10.20.30:FF:000035">
    <property type="entry name" value="Electron transfer protein, putative"/>
    <property type="match status" value="1"/>
</dbReference>
<dbReference type="GO" id="GO:0051536">
    <property type="term" value="F:iron-sulfur cluster binding"/>
    <property type="evidence" value="ECO:0007669"/>
    <property type="project" value="InterPro"/>
</dbReference>
<protein>
    <recommendedName>
        <fullName evidence="2">Succinate dehydogenase/fumarate reductase N-terminal domain-containing protein</fullName>
    </recommendedName>
</protein>
<dbReference type="Gene3D" id="3.10.20.30">
    <property type="match status" value="1"/>
</dbReference>
<comment type="caution">
    <text evidence="3">The sequence shown here is derived from an EMBL/GenBank/DDBJ whole genome shotgun (WGS) entry which is preliminary data.</text>
</comment>
<keyword evidence="1" id="KW-0472">Membrane</keyword>
<dbReference type="NCBIfam" id="TIGR00384">
    <property type="entry name" value="dhsB"/>
    <property type="match status" value="1"/>
</dbReference>
<evidence type="ECO:0000313" key="4">
    <source>
        <dbReference type="Proteomes" id="UP000017861"/>
    </source>
</evidence>